<dbReference type="GO" id="GO:0097730">
    <property type="term" value="C:non-motile cilium"/>
    <property type="evidence" value="ECO:0007669"/>
    <property type="project" value="TreeGrafter"/>
</dbReference>
<dbReference type="Pfam" id="PF13432">
    <property type="entry name" value="TPR_16"/>
    <property type="match status" value="1"/>
</dbReference>
<dbReference type="EMBL" id="CAJFCJ010000011">
    <property type="protein sequence ID" value="CAD5119884.1"/>
    <property type="molecule type" value="Genomic_DNA"/>
</dbReference>
<dbReference type="InterPro" id="IPR011990">
    <property type="entry name" value="TPR-like_helical_dom_sf"/>
</dbReference>
<dbReference type="InterPro" id="IPR028796">
    <property type="entry name" value="BBS8"/>
</dbReference>
<dbReference type="SMART" id="SM00028">
    <property type="entry name" value="TPR"/>
    <property type="match status" value="8"/>
</dbReference>
<proteinExistence type="predicted"/>
<accession>A0A7I8VZD3</accession>
<evidence type="ECO:0000256" key="2">
    <source>
        <dbReference type="SAM" id="MobiDB-lite"/>
    </source>
</evidence>
<evidence type="ECO:0000313" key="4">
    <source>
        <dbReference type="Proteomes" id="UP000549394"/>
    </source>
</evidence>
<protein>
    <submittedName>
        <fullName evidence="3">DgyrCDS8467</fullName>
    </submittedName>
</protein>
<dbReference type="OrthoDB" id="421121at2759"/>
<gene>
    <name evidence="3" type="ORF">DGYR_LOCUS8063</name>
</gene>
<feature type="region of interest" description="Disordered" evidence="2">
    <location>
        <begin position="76"/>
        <end position="134"/>
    </location>
</feature>
<dbReference type="GO" id="GO:0036064">
    <property type="term" value="C:ciliary basal body"/>
    <property type="evidence" value="ECO:0007669"/>
    <property type="project" value="TreeGrafter"/>
</dbReference>
<dbReference type="PROSITE" id="PS50005">
    <property type="entry name" value="TPR"/>
    <property type="match status" value="3"/>
</dbReference>
<dbReference type="Pfam" id="PF13181">
    <property type="entry name" value="TPR_8"/>
    <property type="match status" value="2"/>
</dbReference>
<organism evidence="3 4">
    <name type="scientific">Dimorphilus gyrociliatus</name>
    <dbReference type="NCBI Taxonomy" id="2664684"/>
    <lineage>
        <taxon>Eukaryota</taxon>
        <taxon>Metazoa</taxon>
        <taxon>Spiralia</taxon>
        <taxon>Lophotrochozoa</taxon>
        <taxon>Annelida</taxon>
        <taxon>Polychaeta</taxon>
        <taxon>Polychaeta incertae sedis</taxon>
        <taxon>Dinophilidae</taxon>
        <taxon>Dimorphilus</taxon>
    </lineage>
</organism>
<dbReference type="FunFam" id="1.25.40.10:FF:000300">
    <property type="entry name" value="Tetratricopeptide repeat domain 8"/>
    <property type="match status" value="1"/>
</dbReference>
<comment type="caution">
    <text evidence="3">The sequence shown here is derived from an EMBL/GenBank/DDBJ whole genome shotgun (WGS) entry which is preliminary data.</text>
</comment>
<dbReference type="AlphaFoldDB" id="A0A7I8VZD3"/>
<feature type="repeat" description="TPR" evidence="1">
    <location>
        <begin position="410"/>
        <end position="443"/>
    </location>
</feature>
<feature type="repeat" description="TPR" evidence="1">
    <location>
        <begin position="340"/>
        <end position="373"/>
    </location>
</feature>
<feature type="compositionally biased region" description="Polar residues" evidence="2">
    <location>
        <begin position="78"/>
        <end position="102"/>
    </location>
</feature>
<feature type="repeat" description="TPR" evidence="1">
    <location>
        <begin position="376"/>
        <end position="409"/>
    </location>
</feature>
<evidence type="ECO:0000313" key="3">
    <source>
        <dbReference type="EMBL" id="CAD5119884.1"/>
    </source>
</evidence>
<dbReference type="PANTHER" id="PTHR44177:SF1">
    <property type="entry name" value="TETRATRICOPEPTIDE REPEAT PROTEIN 8"/>
    <property type="match status" value="1"/>
</dbReference>
<dbReference type="SUPFAM" id="SSF48452">
    <property type="entry name" value="TPR-like"/>
    <property type="match status" value="2"/>
</dbReference>
<dbReference type="Proteomes" id="UP000549394">
    <property type="component" value="Unassembled WGS sequence"/>
</dbReference>
<keyword evidence="1" id="KW-0802">TPR repeat</keyword>
<sequence>MDPLFLAISLYRRRKLEECVELCTQLLDKNPYDQATWSLKTKALTEQVYVDEIEVDEEGISELMMDDNAIATVARPGTSFQRPATNSGGPSPNVRPTTQSGRPVTGFTRPGTQSGRPGTMEQALKTPRTAHTARPVTSASGRYASMLSTADGPFINVSRLNLNKYASRPNLAKTLFEYIFHHENDVRTALDLAAAATEAAQYKDWWWKVQIGKCYYRLGLFRDAEKQFKSALKQQETLDIYLYLCKVYVKLDQPLAAIEVYKEGLEKFAEESSLLTGIARIYEGLNDMENSIKFYKNVLKSDNMSVEAIASIATHYFYTDQPEVALKFYRRLLQMGVSNAEMYNNLGLCCFFAQQYDMVLTCFERALSLANDENVADVWYNIGHVALGIGDMSLAYQCFRLTLANNNDHAEAYNNLGVLEMKKGRIEQARAFFQASFNLTPHMFEPHFNFAILSDKIGDLQHSYNSVRRSLEAFPEHTDSKELFKVLREQFATL</sequence>
<dbReference type="GO" id="GO:0034464">
    <property type="term" value="C:BBSome"/>
    <property type="evidence" value="ECO:0007669"/>
    <property type="project" value="InterPro"/>
</dbReference>
<dbReference type="CDD" id="cd21341">
    <property type="entry name" value="TTC8_N"/>
    <property type="match status" value="1"/>
</dbReference>
<name>A0A7I8VZD3_9ANNE</name>
<dbReference type="GO" id="GO:1905515">
    <property type="term" value="P:non-motile cilium assembly"/>
    <property type="evidence" value="ECO:0007669"/>
    <property type="project" value="InterPro"/>
</dbReference>
<keyword evidence="4" id="KW-1185">Reference proteome</keyword>
<reference evidence="3 4" key="1">
    <citation type="submission" date="2020-08" db="EMBL/GenBank/DDBJ databases">
        <authorList>
            <person name="Hejnol A."/>
        </authorList>
    </citation>
    <scope>NUCLEOTIDE SEQUENCE [LARGE SCALE GENOMIC DNA]</scope>
</reference>
<dbReference type="PANTHER" id="PTHR44177">
    <property type="entry name" value="TETRATRICOPEPTIDE REPEAT PROTEIN 8"/>
    <property type="match status" value="1"/>
</dbReference>
<dbReference type="InterPro" id="IPR019734">
    <property type="entry name" value="TPR_rpt"/>
</dbReference>
<evidence type="ECO:0000256" key="1">
    <source>
        <dbReference type="PROSITE-ProRule" id="PRU00339"/>
    </source>
</evidence>
<dbReference type="Gene3D" id="1.25.40.10">
    <property type="entry name" value="Tetratricopeptide repeat domain"/>
    <property type="match status" value="1"/>
</dbReference>